<feature type="compositionally biased region" description="Low complexity" evidence="1">
    <location>
        <begin position="80"/>
        <end position="98"/>
    </location>
</feature>
<dbReference type="AlphaFoldDB" id="B1VKL1"/>
<proteinExistence type="predicted"/>
<accession>B1VKL1</accession>
<protein>
    <recommendedName>
        <fullName evidence="2">Glycosyl hydrolase family 30 beta sandwich domain-containing protein</fullName>
    </recommendedName>
</protein>
<dbReference type="KEGG" id="sgr:SGR_7126t"/>
<feature type="compositionally biased region" description="Pro residues" evidence="1">
    <location>
        <begin position="99"/>
        <end position="115"/>
    </location>
</feature>
<evidence type="ECO:0000259" key="2">
    <source>
        <dbReference type="Pfam" id="PF17189"/>
    </source>
</evidence>
<feature type="domain" description="Glycosyl hydrolase family 30 beta sandwich" evidence="2">
    <location>
        <begin position="52"/>
        <end position="80"/>
    </location>
</feature>
<sequence length="126" mass="13132">MATVRAALDATLGIPHQAREVRLHRFSNADGPYWAADPEFHPDGTCTALKPGAQRIASTDNATVQNVAWRNPDGSRALIAQTAAAPPSPSESTGAASPSPTPSRHAPPPPSPGPARPAAHHRRSGR</sequence>
<evidence type="ECO:0000313" key="5">
    <source>
        <dbReference type="Proteomes" id="UP000001685"/>
    </source>
</evidence>
<feature type="region of interest" description="Disordered" evidence="1">
    <location>
        <begin position="72"/>
        <end position="126"/>
    </location>
</feature>
<name>B1VKL1_STRGG</name>
<organism evidence="3 5">
    <name type="scientific">Streptomyces griseus subsp. griseus (strain JCM 4626 / CBS 651.72 / NBRC 13350 / KCC S-0626 / ISP 5235)</name>
    <dbReference type="NCBI Taxonomy" id="455632"/>
    <lineage>
        <taxon>Bacteria</taxon>
        <taxon>Bacillati</taxon>
        <taxon>Actinomycetota</taxon>
        <taxon>Actinomycetes</taxon>
        <taxon>Kitasatosporales</taxon>
        <taxon>Streptomycetaceae</taxon>
        <taxon>Streptomyces</taxon>
    </lineage>
</organism>
<evidence type="ECO:0000313" key="4">
    <source>
        <dbReference type="EMBL" id="BAG23953.1"/>
    </source>
</evidence>
<reference evidence="3" key="2">
    <citation type="journal article" date="2008" name="J. Bacteriol.">
        <title>The genome sequence of the streptomycin-producing microorganism Streptomyces griseus IFO 13350.</title>
        <authorList>
            <person name="Ohnishi Y."/>
            <person name="Ishikawa J."/>
            <person name="Hara H."/>
            <person name="Suzuki H."/>
            <person name="Ikenoya M."/>
            <person name="Ikeda H."/>
            <person name="Yamashita A."/>
            <person name="Hattori M."/>
            <person name="Horinouchi S."/>
        </authorList>
    </citation>
    <scope>NUCLEOTIDE SEQUENCE</scope>
    <source>
        <strain evidence="3">NBRC 13350</strain>
    </source>
</reference>
<dbReference type="InterPro" id="IPR033452">
    <property type="entry name" value="GH30_C"/>
</dbReference>
<gene>
    <name evidence="3" type="ordered locus">SGR_13t</name>
    <name evidence="4" type="ordered locus">SGR_7126t</name>
</gene>
<reference evidence="3" key="3">
    <citation type="journal article" date="2008" name="J. Biol. Chem.">
        <title>Phenolic lipids synthesized by type III polyketide synthase confer penicillin resistance on Streptomyces griseus.</title>
        <authorList>
            <person name="Funabashi M."/>
            <person name="Funa N."/>
            <person name="Horinouchi S."/>
        </authorList>
    </citation>
    <scope>NUCLEOTIDE SEQUENCE</scope>
    <source>
        <strain evidence="3">NBRC 13350</strain>
    </source>
</reference>
<evidence type="ECO:0000256" key="1">
    <source>
        <dbReference type="SAM" id="MobiDB-lite"/>
    </source>
</evidence>
<dbReference type="Pfam" id="PF17189">
    <property type="entry name" value="Glyco_hydro_30C"/>
    <property type="match status" value="1"/>
</dbReference>
<evidence type="ECO:0000313" key="3">
    <source>
        <dbReference type="EMBL" id="BAG16842.1"/>
    </source>
</evidence>
<dbReference type="eggNOG" id="ENOG5031WMA">
    <property type="taxonomic scope" value="Bacteria"/>
</dbReference>
<dbReference type="KEGG" id="sgr:SGR_13t"/>
<dbReference type="EMBL" id="AP009493">
    <property type="protein sequence ID" value="BAG23953.1"/>
    <property type="molecule type" value="Genomic_DNA"/>
</dbReference>
<dbReference type="EMBL" id="AP009493">
    <property type="protein sequence ID" value="BAG16842.1"/>
    <property type="molecule type" value="Genomic_DNA"/>
</dbReference>
<dbReference type="HOGENOM" id="CLU_1980311_0_0_11"/>
<dbReference type="Proteomes" id="UP000001685">
    <property type="component" value="Chromosome"/>
</dbReference>
<reference evidence="3" key="4">
    <citation type="journal article" date="2008" name="Microbiology">
        <title>Conditionally positive effect of the TetR-family transcriptional regulator AtrA on streptomycin production by Streptomyces griseus.</title>
        <authorList>
            <person name="Hirano S."/>
            <person name="Tanaka K."/>
            <person name="Ohnishi Y."/>
            <person name="Horinouchi S."/>
        </authorList>
    </citation>
    <scope>NUCLEOTIDE SEQUENCE</scope>
    <source>
        <strain evidence="3">NBRC 13350</strain>
    </source>
</reference>
<reference evidence="5" key="1">
    <citation type="journal article" date="2008" name="J. Bacteriol.">
        <title>Genome sequence of the streptomycin-producing microorganism Streptomyces griseus IFO 13350.</title>
        <authorList>
            <person name="Ohnishi Y."/>
            <person name="Ishikawa J."/>
            <person name="Hara H."/>
            <person name="Suzuki H."/>
            <person name="Ikenoya M."/>
            <person name="Ikeda H."/>
            <person name="Yamashita A."/>
            <person name="Hattori M."/>
            <person name="Horinouchi S."/>
        </authorList>
    </citation>
    <scope>NUCLEOTIDE SEQUENCE [LARGE SCALE GENOMIC DNA]</scope>
    <source>
        <strain evidence="5">JCM 4626 / NBRC 13350</strain>
    </source>
</reference>